<dbReference type="Gene3D" id="3.90.550.10">
    <property type="entry name" value="Spore Coat Polysaccharide Biosynthesis Protein SpsA, Chain A"/>
    <property type="match status" value="1"/>
</dbReference>
<accession>X1R6L7</accession>
<reference evidence="1" key="1">
    <citation type="journal article" date="2014" name="Front. Microbiol.">
        <title>High frequency of phylogenetically diverse reductive dehalogenase-homologous genes in deep subseafloor sedimentary metagenomes.</title>
        <authorList>
            <person name="Kawai M."/>
            <person name="Futagami T."/>
            <person name="Toyoda A."/>
            <person name="Takaki Y."/>
            <person name="Nishi S."/>
            <person name="Hori S."/>
            <person name="Arai W."/>
            <person name="Tsubouchi T."/>
            <person name="Morono Y."/>
            <person name="Uchiyama I."/>
            <person name="Ito T."/>
            <person name="Fujiyama A."/>
            <person name="Inagaki F."/>
            <person name="Takami H."/>
        </authorList>
    </citation>
    <scope>NUCLEOTIDE SEQUENCE</scope>
    <source>
        <strain evidence="1">Expedition CK06-06</strain>
    </source>
</reference>
<evidence type="ECO:0000313" key="1">
    <source>
        <dbReference type="EMBL" id="GAI76193.1"/>
    </source>
</evidence>
<dbReference type="GO" id="GO:0008781">
    <property type="term" value="F:N-acylneuraminate cytidylyltransferase activity"/>
    <property type="evidence" value="ECO:0007669"/>
    <property type="project" value="TreeGrafter"/>
</dbReference>
<protein>
    <recommendedName>
        <fullName evidence="2">Acylneuraminate cytidylyltransferase family protein</fullName>
    </recommendedName>
</protein>
<dbReference type="SUPFAM" id="SSF53448">
    <property type="entry name" value="Nucleotide-diphospho-sugar transferases"/>
    <property type="match status" value="1"/>
</dbReference>
<dbReference type="PANTHER" id="PTHR21485:SF6">
    <property type="entry name" value="N-ACYLNEURAMINATE CYTIDYLYLTRANSFERASE-RELATED"/>
    <property type="match status" value="1"/>
</dbReference>
<feature type="non-terminal residue" evidence="1">
    <location>
        <position position="1"/>
    </location>
</feature>
<gene>
    <name evidence="1" type="ORF">S12H4_18429</name>
</gene>
<organism evidence="1">
    <name type="scientific">marine sediment metagenome</name>
    <dbReference type="NCBI Taxonomy" id="412755"/>
    <lineage>
        <taxon>unclassified sequences</taxon>
        <taxon>metagenomes</taxon>
        <taxon>ecological metagenomes</taxon>
    </lineage>
</organism>
<evidence type="ECO:0008006" key="2">
    <source>
        <dbReference type="Google" id="ProtNLM"/>
    </source>
</evidence>
<sequence>ENYKPDHIVILQPTSPLRTATHIDEALRILIETGADSVVSVTKIPHRYNPYSIMKFEKGKLVPFLRKSEKYTQRQIKPTFYARNGAAIYAFKYETLVNKNSLYGDDCRPYLMNKADSVDIDDLIDFEFVEFILSKKQEIPK</sequence>
<dbReference type="EMBL" id="BARW01009100">
    <property type="protein sequence ID" value="GAI76193.1"/>
    <property type="molecule type" value="Genomic_DNA"/>
</dbReference>
<dbReference type="PANTHER" id="PTHR21485">
    <property type="entry name" value="HAD SUPERFAMILY MEMBERS CMAS AND KDSC"/>
    <property type="match status" value="1"/>
</dbReference>
<comment type="caution">
    <text evidence="1">The sequence shown here is derived from an EMBL/GenBank/DDBJ whole genome shotgun (WGS) entry which is preliminary data.</text>
</comment>
<dbReference type="AlphaFoldDB" id="X1R6L7"/>
<proteinExistence type="predicted"/>
<name>X1R6L7_9ZZZZ</name>
<dbReference type="InterPro" id="IPR029044">
    <property type="entry name" value="Nucleotide-diphossugar_trans"/>
</dbReference>
<dbReference type="InterPro" id="IPR050793">
    <property type="entry name" value="CMP-NeuNAc_synthase"/>
</dbReference>